<evidence type="ECO:0000313" key="2">
    <source>
        <dbReference type="EMBL" id="AZI42194.1"/>
    </source>
</evidence>
<keyword evidence="1" id="KW-1133">Transmembrane helix</keyword>
<gene>
    <name evidence="2" type="primary">benE</name>
    <name evidence="2" type="ORF">EHF33_05060</name>
</gene>
<dbReference type="AlphaFoldDB" id="A0A3G8YI68"/>
<evidence type="ECO:0000313" key="3">
    <source>
        <dbReference type="Proteomes" id="UP000276417"/>
    </source>
</evidence>
<feature type="transmembrane region" description="Helical" evidence="1">
    <location>
        <begin position="106"/>
        <end position="125"/>
    </location>
</feature>
<feature type="transmembrane region" description="Helical" evidence="1">
    <location>
        <begin position="82"/>
        <end position="100"/>
    </location>
</feature>
<feature type="transmembrane region" description="Helical" evidence="1">
    <location>
        <begin position="373"/>
        <end position="395"/>
    </location>
</feature>
<dbReference type="PANTHER" id="PTHR30199:SF0">
    <property type="entry name" value="INNER MEMBRANE PROTEIN YDCO"/>
    <property type="match status" value="1"/>
</dbReference>
<feature type="transmembrane region" description="Helical" evidence="1">
    <location>
        <begin position="218"/>
        <end position="238"/>
    </location>
</feature>
<reference evidence="2 3" key="1">
    <citation type="submission" date="2018-11" db="EMBL/GenBank/DDBJ databases">
        <title>Deinococcus shelandsis sp. nov., isolated from South Shetland Islands soil of Antarctica.</title>
        <authorList>
            <person name="Tian J."/>
        </authorList>
    </citation>
    <scope>NUCLEOTIDE SEQUENCE [LARGE SCALE GENOMIC DNA]</scope>
    <source>
        <strain evidence="2 3">S14-83T</strain>
    </source>
</reference>
<dbReference type="PANTHER" id="PTHR30199">
    <property type="entry name" value="MFS FAMILY TRANSPORTER, PREDICTED SUBSTRATE BENZOATE"/>
    <property type="match status" value="1"/>
</dbReference>
<feature type="transmembrane region" description="Helical" evidence="1">
    <location>
        <begin position="20"/>
        <end position="45"/>
    </location>
</feature>
<dbReference type="GO" id="GO:0005886">
    <property type="term" value="C:plasma membrane"/>
    <property type="evidence" value="ECO:0007669"/>
    <property type="project" value="TreeGrafter"/>
</dbReference>
<feature type="transmembrane region" description="Helical" evidence="1">
    <location>
        <begin position="184"/>
        <end position="212"/>
    </location>
</feature>
<name>A0A3G8YI68_9DEIO</name>
<dbReference type="Pfam" id="PF03594">
    <property type="entry name" value="BenE"/>
    <property type="match status" value="1"/>
</dbReference>
<accession>A0A3G8YI68</accession>
<dbReference type="RefSeq" id="WP_124868456.1">
    <property type="nucleotide sequence ID" value="NZ_CP034183.1"/>
</dbReference>
<dbReference type="NCBIfam" id="TIGR00843">
    <property type="entry name" value="benE"/>
    <property type="match status" value="1"/>
</dbReference>
<feature type="transmembrane region" description="Helical" evidence="1">
    <location>
        <begin position="159"/>
        <end position="177"/>
    </location>
</feature>
<feature type="transmembrane region" description="Helical" evidence="1">
    <location>
        <begin position="57"/>
        <end position="75"/>
    </location>
</feature>
<dbReference type="OrthoDB" id="9813854at2"/>
<feature type="transmembrane region" description="Helical" evidence="1">
    <location>
        <begin position="259"/>
        <end position="289"/>
    </location>
</feature>
<organism evidence="2 3">
    <name type="scientific">Deinococcus psychrotolerans</name>
    <dbReference type="NCBI Taxonomy" id="2489213"/>
    <lineage>
        <taxon>Bacteria</taxon>
        <taxon>Thermotogati</taxon>
        <taxon>Deinococcota</taxon>
        <taxon>Deinococci</taxon>
        <taxon>Deinococcales</taxon>
        <taxon>Deinococcaceae</taxon>
        <taxon>Deinococcus</taxon>
    </lineage>
</organism>
<dbReference type="KEGG" id="dph:EHF33_05060"/>
<sequence>MSELHFSAPTLSDLKRDVSFSAVLAGFIAVLVGAASSIGLVIAAAQAAHLSPAQTSSWIFSVYISIAVSGWLLSWRYRAPILTAWTTPGLALIATQASALTLPEMIGAYLISAALITAIGISGAFERITARIPGPLAAALLAGVLIPFVISAFKVLPTAPLLVGAMIGGFLIGRVLAPRYAVLLSLLAGVAVAVLTGQVGAAGGAGVFGTLVFTAPHFTLHGLLSLALPMTLLTLASQNLPGVAVLRTFGYGRVPTSPLIWATGLTSLLSAPFGAHTTNLAAITAAIGAGEESHPDPARRYVAGLSCAFFYLLLGIFAGWVAGAVGAVPPAFIAALAGLALLGTATNSLVSALGEADWREAAAVTVFVTASGLSWWGLGSAVWGVVLGGALGWGLRRRNG</sequence>
<keyword evidence="3" id="KW-1185">Reference proteome</keyword>
<feature type="transmembrane region" description="Helical" evidence="1">
    <location>
        <begin position="332"/>
        <end position="353"/>
    </location>
</feature>
<protein>
    <submittedName>
        <fullName evidence="2">Benzoate transporter BenE</fullName>
    </submittedName>
</protein>
<dbReference type="Proteomes" id="UP000276417">
    <property type="component" value="Chromosome 1"/>
</dbReference>
<dbReference type="EMBL" id="CP034183">
    <property type="protein sequence ID" value="AZI42194.1"/>
    <property type="molecule type" value="Genomic_DNA"/>
</dbReference>
<dbReference type="GO" id="GO:0042925">
    <property type="term" value="F:benzoate transmembrane transporter activity"/>
    <property type="evidence" value="ECO:0007669"/>
    <property type="project" value="InterPro"/>
</dbReference>
<keyword evidence="1" id="KW-0472">Membrane</keyword>
<keyword evidence="1" id="KW-0812">Transmembrane</keyword>
<evidence type="ECO:0000256" key="1">
    <source>
        <dbReference type="SAM" id="Phobius"/>
    </source>
</evidence>
<feature type="transmembrane region" description="Helical" evidence="1">
    <location>
        <begin position="301"/>
        <end position="325"/>
    </location>
</feature>
<proteinExistence type="predicted"/>
<feature type="transmembrane region" description="Helical" evidence="1">
    <location>
        <begin position="132"/>
        <end position="153"/>
    </location>
</feature>
<dbReference type="InterPro" id="IPR004711">
    <property type="entry name" value="Benzoate_Transporter"/>
</dbReference>